<accession>A0A310S8Z9</accession>
<dbReference type="Pfam" id="PF07962">
    <property type="entry name" value="Swi3"/>
    <property type="match status" value="1"/>
</dbReference>
<feature type="compositionally biased region" description="Basic and acidic residues" evidence="7">
    <location>
        <begin position="338"/>
        <end position="349"/>
    </location>
</feature>
<dbReference type="PANTHER" id="PTHR13220">
    <property type="entry name" value="TIMELESS INTERACTING-RELATED"/>
    <property type="match status" value="1"/>
</dbReference>
<dbReference type="GO" id="GO:0003677">
    <property type="term" value="F:DNA binding"/>
    <property type="evidence" value="ECO:0007669"/>
    <property type="project" value="TreeGrafter"/>
</dbReference>
<dbReference type="GO" id="GO:0043111">
    <property type="term" value="P:replication fork arrest"/>
    <property type="evidence" value="ECO:0007669"/>
    <property type="project" value="TreeGrafter"/>
</dbReference>
<name>A0A310S8Z9_9HYME</name>
<evidence type="ECO:0000256" key="5">
    <source>
        <dbReference type="ARBA" id="ARBA00023306"/>
    </source>
</evidence>
<evidence type="ECO:0000313" key="9">
    <source>
        <dbReference type="EMBL" id="OAD52881.1"/>
    </source>
</evidence>
<dbReference type="AlphaFoldDB" id="A0A310S8Z9"/>
<evidence type="ECO:0000256" key="3">
    <source>
        <dbReference type="ARBA" id="ARBA00022763"/>
    </source>
</evidence>
<evidence type="ECO:0000256" key="7">
    <source>
        <dbReference type="SAM" id="MobiDB-lite"/>
    </source>
</evidence>
<comment type="similarity">
    <text evidence="2 6">Belongs to the CSM3 family.</text>
</comment>
<evidence type="ECO:0000256" key="2">
    <source>
        <dbReference type="ARBA" id="ARBA00006075"/>
    </source>
</evidence>
<feature type="compositionally biased region" description="Polar residues" evidence="7">
    <location>
        <begin position="263"/>
        <end position="281"/>
    </location>
</feature>
<feature type="region of interest" description="Disordered" evidence="7">
    <location>
        <begin position="69"/>
        <end position="123"/>
    </location>
</feature>
<feature type="region of interest" description="Disordered" evidence="7">
    <location>
        <begin position="310"/>
        <end position="349"/>
    </location>
</feature>
<reference evidence="9 10" key="1">
    <citation type="submission" date="2015-07" db="EMBL/GenBank/DDBJ databases">
        <title>The genome of Eufriesea mexicana.</title>
        <authorList>
            <person name="Pan H."/>
            <person name="Kapheim K."/>
        </authorList>
    </citation>
    <scope>NUCLEOTIDE SEQUENCE [LARGE SCALE GENOMIC DNA]</scope>
    <source>
        <strain evidence="9">0111107269</strain>
        <tissue evidence="9">Whole body</tissue>
    </source>
</reference>
<evidence type="ECO:0000313" key="10">
    <source>
        <dbReference type="Proteomes" id="UP000250275"/>
    </source>
</evidence>
<dbReference type="GO" id="GO:0031298">
    <property type="term" value="C:replication fork protection complex"/>
    <property type="evidence" value="ECO:0007669"/>
    <property type="project" value="TreeGrafter"/>
</dbReference>
<dbReference type="GO" id="GO:0000076">
    <property type="term" value="P:DNA replication checkpoint signaling"/>
    <property type="evidence" value="ECO:0007669"/>
    <property type="project" value="UniProtKB-UniRule"/>
</dbReference>
<dbReference type="GO" id="GO:0031297">
    <property type="term" value="P:replication fork processing"/>
    <property type="evidence" value="ECO:0007669"/>
    <property type="project" value="UniProtKB-UniRule"/>
</dbReference>
<evidence type="ECO:0000256" key="1">
    <source>
        <dbReference type="ARBA" id="ARBA00004123"/>
    </source>
</evidence>
<evidence type="ECO:0000256" key="4">
    <source>
        <dbReference type="ARBA" id="ARBA00023242"/>
    </source>
</evidence>
<proteinExistence type="inferred from homology"/>
<keyword evidence="4 6" id="KW-0539">Nucleus</keyword>
<comment type="subcellular location">
    <subcellularLocation>
        <location evidence="1 6">Nucleus</location>
    </subcellularLocation>
</comment>
<dbReference type="InterPro" id="IPR040038">
    <property type="entry name" value="TIPIN/Csm3/Swi3"/>
</dbReference>
<sequence>MPGTPMKEENDTLQKLQITERPPVANCEPVVREITQTDRLNKKLLVSLLERMNKSDYDETNDDIVAEYENQESDGHQGNVEKYSDSENEESKEEKNTRRRIDPATSSKKHIIRNPLPKLNTERLKGPKGIHTIEKYFEGFKFHGQGYEKLDLDRIMKRLEHWGHRLFPKLDFDDFLEKLEKLGTKKDLQVFIKKYRLDMINEDTDIINQDKIDTEENKEQDEPIDEFDLLIAEQIEKQKQVIHQSSLNISTTNNDAFDKLSESNTINSQSMTNTIPSSQLSDEAKERIERNRQQAIQRRLARLKEVKEQAKRKKFEEIENAQAENKKALYLEDEEIESNSKEMNKSHNF</sequence>
<dbReference type="PANTHER" id="PTHR13220:SF11">
    <property type="entry name" value="TIMELESS-INTERACTING PROTEIN"/>
    <property type="match status" value="1"/>
</dbReference>
<dbReference type="OrthoDB" id="437078at2759"/>
<comment type="function">
    <text evidence="6">Plays an important role in the control of DNA replication and the maintenance of replication fork stability.</text>
</comment>
<evidence type="ECO:0000256" key="6">
    <source>
        <dbReference type="RuleBase" id="RU366049"/>
    </source>
</evidence>
<organism evidence="9 10">
    <name type="scientific">Eufriesea mexicana</name>
    <dbReference type="NCBI Taxonomy" id="516756"/>
    <lineage>
        <taxon>Eukaryota</taxon>
        <taxon>Metazoa</taxon>
        <taxon>Ecdysozoa</taxon>
        <taxon>Arthropoda</taxon>
        <taxon>Hexapoda</taxon>
        <taxon>Insecta</taxon>
        <taxon>Pterygota</taxon>
        <taxon>Neoptera</taxon>
        <taxon>Endopterygota</taxon>
        <taxon>Hymenoptera</taxon>
        <taxon>Apocrita</taxon>
        <taxon>Aculeata</taxon>
        <taxon>Apoidea</taxon>
        <taxon>Anthophila</taxon>
        <taxon>Apidae</taxon>
        <taxon>Eufriesea</taxon>
    </lineage>
</organism>
<protein>
    <recommendedName>
        <fullName evidence="6">TIMELESS-interacting protein</fullName>
    </recommendedName>
</protein>
<keyword evidence="3 6" id="KW-0227">DNA damage</keyword>
<dbReference type="GO" id="GO:0006974">
    <property type="term" value="P:DNA damage response"/>
    <property type="evidence" value="ECO:0007669"/>
    <property type="project" value="UniProtKB-KW"/>
</dbReference>
<feature type="compositionally biased region" description="Basic and acidic residues" evidence="7">
    <location>
        <begin position="92"/>
        <end position="102"/>
    </location>
</feature>
<dbReference type="EMBL" id="KQ769255">
    <property type="protein sequence ID" value="OAD52881.1"/>
    <property type="molecule type" value="Genomic_DNA"/>
</dbReference>
<dbReference type="Proteomes" id="UP000250275">
    <property type="component" value="Unassembled WGS sequence"/>
</dbReference>
<evidence type="ECO:0000259" key="8">
    <source>
        <dbReference type="Pfam" id="PF07962"/>
    </source>
</evidence>
<feature type="region of interest" description="Disordered" evidence="7">
    <location>
        <begin position="263"/>
        <end position="286"/>
    </location>
</feature>
<keyword evidence="5 6" id="KW-0131">Cell cycle</keyword>
<gene>
    <name evidence="9" type="ORF">WN48_11258</name>
</gene>
<keyword evidence="10" id="KW-1185">Reference proteome</keyword>
<feature type="domain" description="Chromosome segregation in meiosis protein 3" evidence="8">
    <location>
        <begin position="118"/>
        <end position="199"/>
    </location>
</feature>
<feature type="compositionally biased region" description="Basic and acidic residues" evidence="7">
    <location>
        <begin position="1"/>
        <end position="12"/>
    </location>
</feature>
<feature type="region of interest" description="Disordered" evidence="7">
    <location>
        <begin position="1"/>
        <end position="25"/>
    </location>
</feature>
<dbReference type="InterPro" id="IPR012923">
    <property type="entry name" value="Csm3"/>
</dbReference>